<keyword evidence="3 4" id="KW-0687">Ribonucleoprotein</keyword>
<feature type="compositionally biased region" description="Basic residues" evidence="6">
    <location>
        <begin position="134"/>
        <end position="143"/>
    </location>
</feature>
<dbReference type="GO" id="GO:0005829">
    <property type="term" value="C:cytosol"/>
    <property type="evidence" value="ECO:0007669"/>
    <property type="project" value="TreeGrafter"/>
</dbReference>
<dbReference type="AlphaFoldDB" id="A0A9Y1BJ36"/>
<evidence type="ECO:0000256" key="4">
    <source>
        <dbReference type="HAMAP-Rule" id="MF_01315"/>
    </source>
</evidence>
<evidence type="ECO:0000256" key="1">
    <source>
        <dbReference type="ARBA" id="ARBA00008080"/>
    </source>
</evidence>
<comment type="function">
    <text evidence="4">Located at the top of the head of the 30S subunit, it contacts several helices of the 16S rRNA. In the 70S ribosome it contacts the 23S rRNA (bridge B1a) and protein L5 of the 50S subunit (bridge B1b), connecting the 2 subunits; these bridges are implicated in subunit movement.</text>
</comment>
<proteinExistence type="inferred from homology"/>
<gene>
    <name evidence="4" type="primary">rps13</name>
    <name evidence="7" type="ORF">K9W45_07600</name>
</gene>
<reference evidence="7" key="1">
    <citation type="journal article" date="2022" name="Nat. Microbiol.">
        <title>Unique mobile elements and scalable gene flow at the prokaryote-eukaryote boundary revealed by circularized Asgard archaea genomes.</title>
        <authorList>
            <person name="Wu F."/>
            <person name="Speth D.R."/>
            <person name="Philosof A."/>
            <person name="Cremiere A."/>
            <person name="Narayanan A."/>
            <person name="Barco R.A."/>
            <person name="Connon S.A."/>
            <person name="Amend J.P."/>
            <person name="Antoshechkin I.A."/>
            <person name="Orphan V.J."/>
        </authorList>
    </citation>
    <scope>NUCLEOTIDE SEQUENCE</scope>
    <source>
        <strain evidence="7">PM71</strain>
    </source>
</reference>
<dbReference type="InterPro" id="IPR001892">
    <property type="entry name" value="Ribosomal_uS13"/>
</dbReference>
<evidence type="ECO:0000313" key="7">
    <source>
        <dbReference type="EMBL" id="UJG39725.1"/>
    </source>
</evidence>
<dbReference type="Pfam" id="PF00416">
    <property type="entry name" value="Ribosomal_S13"/>
    <property type="match status" value="1"/>
</dbReference>
<dbReference type="PIRSF" id="PIRSF002134">
    <property type="entry name" value="Ribosomal_S13"/>
    <property type="match status" value="1"/>
</dbReference>
<comment type="similarity">
    <text evidence="1 4 5">Belongs to the universal ribosomal protein uS13 family.</text>
</comment>
<protein>
    <recommendedName>
        <fullName evidence="4">Small ribosomal subunit protein uS13</fullName>
    </recommendedName>
</protein>
<dbReference type="EMBL" id="CP084166">
    <property type="protein sequence ID" value="UJG39725.1"/>
    <property type="molecule type" value="Genomic_DNA"/>
</dbReference>
<dbReference type="Gene3D" id="4.10.910.10">
    <property type="entry name" value="30s ribosomal protein s13, domain 2"/>
    <property type="match status" value="1"/>
</dbReference>
<dbReference type="GO" id="GO:0015935">
    <property type="term" value="C:small ribosomal subunit"/>
    <property type="evidence" value="ECO:0007669"/>
    <property type="project" value="TreeGrafter"/>
</dbReference>
<dbReference type="PROSITE" id="PS00646">
    <property type="entry name" value="RIBOSOMAL_S13_1"/>
    <property type="match status" value="1"/>
</dbReference>
<evidence type="ECO:0000256" key="5">
    <source>
        <dbReference type="RuleBase" id="RU003830"/>
    </source>
</evidence>
<keyword evidence="4" id="KW-0694">RNA-binding</keyword>
<evidence type="ECO:0000256" key="3">
    <source>
        <dbReference type="ARBA" id="ARBA00023274"/>
    </source>
</evidence>
<dbReference type="SUPFAM" id="SSF46946">
    <property type="entry name" value="S13-like H2TH domain"/>
    <property type="match status" value="1"/>
</dbReference>
<dbReference type="NCBIfam" id="NF003140">
    <property type="entry name" value="PRK04053.1"/>
    <property type="match status" value="1"/>
</dbReference>
<evidence type="ECO:0000256" key="2">
    <source>
        <dbReference type="ARBA" id="ARBA00022980"/>
    </source>
</evidence>
<comment type="subunit">
    <text evidence="4">Part of the 30S ribosomal subunit. Forms a loose heterodimer with protein S19. Forms two bridges to the 50S subunit in the 70S ribosome.</text>
</comment>
<sequence length="154" mass="17744">MIKISHESGFRYLVRVMSTDIKGDLPIHIGLTRIKGVNRRLATLIANKLEISLDTRIGTLTEKSIKDIEAILANPLEYNIPPYLLNRRKDRFSGEDRHITEAQLVLTTKQDIERYIRTRSRRGIRHQYGLKVRGQRTRTHGKKGTTVGVSKKKK</sequence>
<keyword evidence="4" id="KW-0699">rRNA-binding</keyword>
<dbReference type="PROSITE" id="PS50159">
    <property type="entry name" value="RIBOSOMAL_S13_2"/>
    <property type="match status" value="1"/>
</dbReference>
<dbReference type="HAMAP" id="MF_01315">
    <property type="entry name" value="Ribosomal_uS13"/>
    <property type="match status" value="1"/>
</dbReference>
<dbReference type="GO" id="GO:0006412">
    <property type="term" value="P:translation"/>
    <property type="evidence" value="ECO:0007669"/>
    <property type="project" value="UniProtKB-UniRule"/>
</dbReference>
<dbReference type="PANTHER" id="PTHR10871">
    <property type="entry name" value="30S RIBOSOMAL PROTEIN S13/40S RIBOSOMAL PROTEIN S18"/>
    <property type="match status" value="1"/>
</dbReference>
<accession>A0A9Y1BJ36</accession>
<dbReference type="InterPro" id="IPR010979">
    <property type="entry name" value="Ribosomal_uS13-like_H2TH"/>
</dbReference>
<dbReference type="GO" id="GO:0019843">
    <property type="term" value="F:rRNA binding"/>
    <property type="evidence" value="ECO:0007669"/>
    <property type="project" value="UniProtKB-UniRule"/>
</dbReference>
<dbReference type="Gene3D" id="1.10.8.50">
    <property type="match status" value="1"/>
</dbReference>
<name>A0A9Y1BJ36_9ARCH</name>
<dbReference type="PANTHER" id="PTHR10871:SF3">
    <property type="entry name" value="SMALL RIBOSOMAL SUBUNIT PROTEIN US13"/>
    <property type="match status" value="1"/>
</dbReference>
<keyword evidence="2 4" id="KW-0689">Ribosomal protein</keyword>
<feature type="compositionally biased region" description="Low complexity" evidence="6">
    <location>
        <begin position="144"/>
        <end position="154"/>
    </location>
</feature>
<organism evidence="7">
    <name type="scientific">Candidatus Heimdallarchaeum aukensis</name>
    <dbReference type="NCBI Taxonomy" id="2876573"/>
    <lineage>
        <taxon>Archaea</taxon>
        <taxon>Promethearchaeati</taxon>
        <taxon>Candidatus Heimdallarchaeota</taxon>
        <taxon>Candidatus Heimdallarchaeia (ex Rinke et al. 2021) (nom. nud.)</taxon>
        <taxon>Candidatus Heimdallarchaeales</taxon>
        <taxon>Candidatus Heimdallarchaeaceae</taxon>
        <taxon>Candidatus Heimdallarchaeum</taxon>
    </lineage>
</organism>
<dbReference type="Proteomes" id="UP001201020">
    <property type="component" value="Chromosome"/>
</dbReference>
<dbReference type="InterPro" id="IPR027437">
    <property type="entry name" value="Rbsml_uS13_C"/>
</dbReference>
<dbReference type="InterPro" id="IPR018269">
    <property type="entry name" value="Ribosomal_uS13_CS"/>
</dbReference>
<dbReference type="GO" id="GO:0003735">
    <property type="term" value="F:structural constituent of ribosome"/>
    <property type="evidence" value="ECO:0007669"/>
    <property type="project" value="InterPro"/>
</dbReference>
<feature type="region of interest" description="Disordered" evidence="6">
    <location>
        <begin position="134"/>
        <end position="154"/>
    </location>
</feature>
<evidence type="ECO:0000256" key="6">
    <source>
        <dbReference type="SAM" id="MobiDB-lite"/>
    </source>
</evidence>